<dbReference type="Proteomes" id="UP000011777">
    <property type="component" value="Unassembled WGS sequence"/>
</dbReference>
<gene>
    <name evidence="1" type="ORF">G210_0754</name>
</gene>
<evidence type="ECO:0000313" key="1">
    <source>
        <dbReference type="EMBL" id="EMG48645.1"/>
    </source>
</evidence>
<dbReference type="OrthoDB" id="4024157at2759"/>
<keyword evidence="2" id="KW-1185">Reference proteome</keyword>
<dbReference type="AlphaFoldDB" id="M3K053"/>
<sequence>SSSPYYRGDWCLFPGKVKMEFSYLWMYYTITKERVGKDTSRMFYFTDNGKIYCGTTGMRNCCIEVKHILDCPKAGYDISCKVYELTMPTDIELQIAKLDTKYLAAHLQKPIKFLDLMIEPDDLYNRNKT</sequence>
<protein>
    <submittedName>
        <fullName evidence="1">Uncharacterized protein</fullName>
    </submittedName>
</protein>
<evidence type="ECO:0000313" key="2">
    <source>
        <dbReference type="Proteomes" id="UP000011777"/>
    </source>
</evidence>
<dbReference type="EMBL" id="AOGT01001021">
    <property type="protein sequence ID" value="EMG48645.1"/>
    <property type="molecule type" value="Genomic_DNA"/>
</dbReference>
<comment type="caution">
    <text evidence="1">The sequence shown here is derived from an EMBL/GenBank/DDBJ whole genome shotgun (WGS) entry which is preliminary data.</text>
</comment>
<reference evidence="1 2" key="1">
    <citation type="submission" date="2013-02" db="EMBL/GenBank/DDBJ databases">
        <title>Genome sequence of Candida maltosa Xu316, a potential industrial strain for xylitol and ethanol production.</title>
        <authorList>
            <person name="Yu J."/>
            <person name="Wang Q."/>
            <person name="Geng X."/>
            <person name="Bao W."/>
            <person name="He P."/>
            <person name="Cai J."/>
        </authorList>
    </citation>
    <scope>NUCLEOTIDE SEQUENCE [LARGE SCALE GENOMIC DNA]</scope>
    <source>
        <strain evidence="2">Xu316</strain>
    </source>
</reference>
<organism evidence="1 2">
    <name type="scientific">Candida maltosa (strain Xu316)</name>
    <name type="common">Yeast</name>
    <dbReference type="NCBI Taxonomy" id="1245528"/>
    <lineage>
        <taxon>Eukaryota</taxon>
        <taxon>Fungi</taxon>
        <taxon>Dikarya</taxon>
        <taxon>Ascomycota</taxon>
        <taxon>Saccharomycotina</taxon>
        <taxon>Pichiomycetes</taxon>
        <taxon>Debaryomycetaceae</taxon>
        <taxon>Candida/Lodderomyces clade</taxon>
        <taxon>Candida</taxon>
    </lineage>
</organism>
<proteinExistence type="predicted"/>
<accession>M3K053</accession>
<name>M3K053_CANMX</name>
<dbReference type="HOGENOM" id="CLU_160404_0_0_1"/>
<feature type="non-terminal residue" evidence="1">
    <location>
        <position position="1"/>
    </location>
</feature>